<feature type="region of interest" description="Disordered" evidence="1">
    <location>
        <begin position="134"/>
        <end position="192"/>
    </location>
</feature>
<keyword evidence="3" id="KW-1185">Reference proteome</keyword>
<name>A0ABR5GNQ6_9HYPH</name>
<gene>
    <name evidence="2" type="ORF">QR79_31040</name>
</gene>
<dbReference type="EMBL" id="JTHG01000453">
    <property type="protein sequence ID" value="KMO10467.1"/>
    <property type="molecule type" value="Genomic_DNA"/>
</dbReference>
<proteinExistence type="predicted"/>
<feature type="non-terminal residue" evidence="2">
    <location>
        <position position="192"/>
    </location>
</feature>
<evidence type="ECO:0000313" key="3">
    <source>
        <dbReference type="Proteomes" id="UP000036471"/>
    </source>
</evidence>
<protein>
    <submittedName>
        <fullName evidence="2">Uncharacterized protein</fullName>
    </submittedName>
</protein>
<feature type="compositionally biased region" description="Low complexity" evidence="1">
    <location>
        <begin position="174"/>
        <end position="192"/>
    </location>
</feature>
<dbReference type="Proteomes" id="UP000036471">
    <property type="component" value="Unassembled WGS sequence"/>
</dbReference>
<sequence length="192" mass="18800">MTPLDAMLQGPRTRLDGGRTAGEPARPDAAPGFDAVLELLESRERPEPPAPPEGGTPTSSEPASAPAEPAPRAAGLGALLAGPAATPARPGAVDIAALMERAANRPAVPNPGPSAMAGVAIAAVPSAPAVPGAPIPATPTTAEAPAAGIPVPEIASRPVAPDGVQPRLGQREMPAATREAPSRSPAPARAAA</sequence>
<evidence type="ECO:0000256" key="1">
    <source>
        <dbReference type="SAM" id="MobiDB-lite"/>
    </source>
</evidence>
<organism evidence="2 3">
    <name type="scientific">Methylobacterium indicum</name>
    <dbReference type="NCBI Taxonomy" id="1775910"/>
    <lineage>
        <taxon>Bacteria</taxon>
        <taxon>Pseudomonadati</taxon>
        <taxon>Pseudomonadota</taxon>
        <taxon>Alphaproteobacteria</taxon>
        <taxon>Hyphomicrobiales</taxon>
        <taxon>Methylobacteriaceae</taxon>
        <taxon>Methylobacterium</taxon>
    </lineage>
</organism>
<evidence type="ECO:0000313" key="2">
    <source>
        <dbReference type="EMBL" id="KMO10467.1"/>
    </source>
</evidence>
<comment type="caution">
    <text evidence="2">The sequence shown here is derived from an EMBL/GenBank/DDBJ whole genome shotgun (WGS) entry which is preliminary data.</text>
</comment>
<feature type="compositionally biased region" description="Low complexity" evidence="1">
    <location>
        <begin position="138"/>
        <end position="150"/>
    </location>
</feature>
<reference evidence="2 3" key="1">
    <citation type="submission" date="2014-11" db="EMBL/GenBank/DDBJ databases">
        <title>Comparative genomics of Methylobacterium species.</title>
        <authorList>
            <person name="Chaudhry V."/>
            <person name="Patil P.B."/>
        </authorList>
    </citation>
    <scope>NUCLEOTIDE SEQUENCE [LARGE SCALE GENOMIC DNA]</scope>
    <source>
        <strain evidence="2 3">SE3.6</strain>
    </source>
</reference>
<feature type="region of interest" description="Disordered" evidence="1">
    <location>
        <begin position="1"/>
        <end position="88"/>
    </location>
</feature>
<accession>A0ABR5GNQ6</accession>
<feature type="compositionally biased region" description="Low complexity" evidence="1">
    <location>
        <begin position="55"/>
        <end position="88"/>
    </location>
</feature>